<accession>A0A2T4Z925</accession>
<reference evidence="1 2" key="1">
    <citation type="submission" date="2018-04" db="EMBL/GenBank/DDBJ databases">
        <title>Genomic Encyclopedia of Archaeal and Bacterial Type Strains, Phase II (KMG-II): from individual species to whole genera.</title>
        <authorList>
            <person name="Goeker M."/>
        </authorList>
    </citation>
    <scope>NUCLEOTIDE SEQUENCE [LARGE SCALE GENOMIC DNA]</scope>
    <source>
        <strain evidence="1 2">DSM 45169</strain>
    </source>
</reference>
<dbReference type="RefSeq" id="WP_107725192.1">
    <property type="nucleotide sequence ID" value="NZ_PZZP01000001.1"/>
</dbReference>
<evidence type="ECO:0000313" key="2">
    <source>
        <dbReference type="Proteomes" id="UP000241639"/>
    </source>
</evidence>
<keyword evidence="2" id="KW-1185">Reference proteome</keyword>
<name>A0A2T4Z925_9BACL</name>
<dbReference type="AlphaFoldDB" id="A0A2T4Z925"/>
<organism evidence="1 2">
    <name type="scientific">Desmospora activa DSM 45169</name>
    <dbReference type="NCBI Taxonomy" id="1121389"/>
    <lineage>
        <taxon>Bacteria</taxon>
        <taxon>Bacillati</taxon>
        <taxon>Bacillota</taxon>
        <taxon>Bacilli</taxon>
        <taxon>Bacillales</taxon>
        <taxon>Thermoactinomycetaceae</taxon>
        <taxon>Desmospora</taxon>
    </lineage>
</organism>
<gene>
    <name evidence="1" type="ORF">C8J48_0962</name>
</gene>
<protein>
    <recommendedName>
        <fullName evidence="3">Minor capsid protein</fullName>
    </recommendedName>
</protein>
<evidence type="ECO:0000313" key="1">
    <source>
        <dbReference type="EMBL" id="PTM58380.1"/>
    </source>
</evidence>
<comment type="caution">
    <text evidence="1">The sequence shown here is derived from an EMBL/GenBank/DDBJ whole genome shotgun (WGS) entry which is preliminary data.</text>
</comment>
<sequence>MKPVAEMLAQVFQETHPRVGRVSINEGTPFPYAVYRVMGNEDTETRWRYSVEVECFGISEDPDALDEIVEVFRSLNRRELLMADTVIVFYLENSYDIPDPTEDLIRVMVVFEVLLYKT</sequence>
<proteinExistence type="predicted"/>
<dbReference type="EMBL" id="PZZP01000001">
    <property type="protein sequence ID" value="PTM58380.1"/>
    <property type="molecule type" value="Genomic_DNA"/>
</dbReference>
<evidence type="ECO:0008006" key="3">
    <source>
        <dbReference type="Google" id="ProtNLM"/>
    </source>
</evidence>
<dbReference type="Proteomes" id="UP000241639">
    <property type="component" value="Unassembled WGS sequence"/>
</dbReference>